<dbReference type="EMBL" id="JARXNH020000046">
    <property type="protein sequence ID" value="MEK0247143.1"/>
    <property type="molecule type" value="Genomic_DNA"/>
</dbReference>
<dbReference type="Proteomes" id="UP001334005">
    <property type="component" value="Unassembled WGS sequence"/>
</dbReference>
<dbReference type="PANTHER" id="PTHR30151">
    <property type="entry name" value="ALKANE SULFONATE ABC TRANSPORTER-RELATED, MEMBRANE SUBUNIT"/>
    <property type="match status" value="1"/>
</dbReference>
<dbReference type="PANTHER" id="PTHR30151:SF25">
    <property type="entry name" value="TAURINE TRANSPORT SYSTEM PERMEASE PROTEIN TAUC"/>
    <property type="match status" value="1"/>
</dbReference>
<protein>
    <submittedName>
        <fullName evidence="10">ABC transporter permease</fullName>
    </submittedName>
</protein>
<keyword evidence="3" id="KW-1003">Cell membrane</keyword>
<dbReference type="Pfam" id="PF00528">
    <property type="entry name" value="BPD_transp_1"/>
    <property type="match status" value="1"/>
</dbReference>
<dbReference type="InterPro" id="IPR000515">
    <property type="entry name" value="MetI-like"/>
</dbReference>
<evidence type="ECO:0000313" key="11">
    <source>
        <dbReference type="Proteomes" id="UP001334005"/>
    </source>
</evidence>
<evidence type="ECO:0000259" key="9">
    <source>
        <dbReference type="PROSITE" id="PS50928"/>
    </source>
</evidence>
<organism evidence="10 11">
    <name type="scientific">Raoultella scottii</name>
    <dbReference type="NCBI Taxonomy" id="3040937"/>
    <lineage>
        <taxon>Bacteria</taxon>
        <taxon>Pseudomonadati</taxon>
        <taxon>Pseudomonadota</taxon>
        <taxon>Gammaproteobacteria</taxon>
        <taxon>Enterobacterales</taxon>
        <taxon>Enterobacteriaceae</taxon>
        <taxon>Klebsiella/Raoultella group</taxon>
        <taxon>Raoultella</taxon>
    </lineage>
</organism>
<sequence length="265" mass="28501">MSQISGRKVAFSRRWRAAALPLGLLLLWAALSHARVMNPDVLVSPVQVVHTLWQSLDDGSLPLAIIATVVRALAGLLIGGMAGLALGMLLGTHRLCHRLFSPTFNGLQQIALFAWIPLLSAWVGTGEGLKITEIALGAFFPMLLSTREGCRHVAEKYREVGYLLEFNAIQILTRITLPAALPAIVSGLETAFTIAWLGTIGTEYLVGTGYVNGLGDGLGIYLAAARMYGDMDKVIVGVLTLAVIGILLNRAIALLSRRITPWLTH</sequence>
<comment type="subcellular location">
    <subcellularLocation>
        <location evidence="1">Cell inner membrane</location>
        <topology evidence="1">Multi-pass membrane protein</topology>
    </subcellularLocation>
    <subcellularLocation>
        <location evidence="8">Cell membrane</location>
        <topology evidence="8">Multi-pass membrane protein</topology>
    </subcellularLocation>
</comment>
<dbReference type="CDD" id="cd06261">
    <property type="entry name" value="TM_PBP2"/>
    <property type="match status" value="1"/>
</dbReference>
<evidence type="ECO:0000256" key="1">
    <source>
        <dbReference type="ARBA" id="ARBA00004429"/>
    </source>
</evidence>
<keyword evidence="5 8" id="KW-0812">Transmembrane</keyword>
<keyword evidence="2 8" id="KW-0813">Transport</keyword>
<evidence type="ECO:0000256" key="8">
    <source>
        <dbReference type="RuleBase" id="RU363032"/>
    </source>
</evidence>
<accession>A0ABU8Z1S2</accession>
<evidence type="ECO:0000256" key="2">
    <source>
        <dbReference type="ARBA" id="ARBA00022448"/>
    </source>
</evidence>
<evidence type="ECO:0000313" key="10">
    <source>
        <dbReference type="EMBL" id="MEK0247143.1"/>
    </source>
</evidence>
<dbReference type="PROSITE" id="PS50928">
    <property type="entry name" value="ABC_TM1"/>
    <property type="match status" value="1"/>
</dbReference>
<dbReference type="RefSeq" id="WP_331833722.1">
    <property type="nucleotide sequence ID" value="NZ_JARXNH020000046.1"/>
</dbReference>
<dbReference type="Gene3D" id="1.10.3720.10">
    <property type="entry name" value="MetI-like"/>
    <property type="match status" value="1"/>
</dbReference>
<dbReference type="SUPFAM" id="SSF161098">
    <property type="entry name" value="MetI-like"/>
    <property type="match status" value="1"/>
</dbReference>
<comment type="similarity">
    <text evidence="8">Belongs to the binding-protein-dependent transport system permease family.</text>
</comment>
<keyword evidence="4" id="KW-0997">Cell inner membrane</keyword>
<comment type="caution">
    <text evidence="10">The sequence shown here is derived from an EMBL/GenBank/DDBJ whole genome shotgun (WGS) entry which is preliminary data.</text>
</comment>
<feature type="transmembrane region" description="Helical" evidence="8">
    <location>
        <begin position="63"/>
        <end position="90"/>
    </location>
</feature>
<feature type="domain" description="ABC transmembrane type-1" evidence="9">
    <location>
        <begin position="65"/>
        <end position="256"/>
    </location>
</feature>
<gene>
    <name evidence="10" type="ORF">QFI66_003240</name>
</gene>
<proteinExistence type="inferred from homology"/>
<name>A0ABU8Z1S2_9ENTR</name>
<dbReference type="InterPro" id="IPR035906">
    <property type="entry name" value="MetI-like_sf"/>
</dbReference>
<reference evidence="10 11" key="1">
    <citation type="submission" date="2024-03" db="EMBL/GenBank/DDBJ databases">
        <title>Two novel Raoultella species associated with bleeding cankers of broadleaf hosts, Raoultella scottia sp. nov. and Raoultella lignicola sp. nov.</title>
        <authorList>
            <person name="Brady C.L."/>
        </authorList>
    </citation>
    <scope>NUCLEOTIDE SEQUENCE [LARGE SCALE GENOMIC DNA]</scope>
    <source>
        <strain evidence="10 11">BAC 10a-01-01</strain>
    </source>
</reference>
<evidence type="ECO:0000256" key="7">
    <source>
        <dbReference type="ARBA" id="ARBA00023136"/>
    </source>
</evidence>
<evidence type="ECO:0000256" key="4">
    <source>
        <dbReference type="ARBA" id="ARBA00022519"/>
    </source>
</evidence>
<evidence type="ECO:0000256" key="3">
    <source>
        <dbReference type="ARBA" id="ARBA00022475"/>
    </source>
</evidence>
<keyword evidence="11" id="KW-1185">Reference proteome</keyword>
<keyword evidence="7 8" id="KW-0472">Membrane</keyword>
<evidence type="ECO:0000256" key="6">
    <source>
        <dbReference type="ARBA" id="ARBA00022989"/>
    </source>
</evidence>
<evidence type="ECO:0000256" key="5">
    <source>
        <dbReference type="ARBA" id="ARBA00022692"/>
    </source>
</evidence>
<keyword evidence="6 8" id="KW-1133">Transmembrane helix</keyword>
<feature type="transmembrane region" description="Helical" evidence="8">
    <location>
        <begin position="234"/>
        <end position="255"/>
    </location>
</feature>